<dbReference type="AlphaFoldDB" id="A0A9J5W628"/>
<sequence length="92" mass="10626">MTFRIVNSLLIEYWKHPTAQRGNKRKQRGTITTEMFIATRIKDGKEIAHTKSTSKSPKFGKQMDDAFRRCLERSTGRLRCYGGSLTTSSQKR</sequence>
<keyword evidence="2" id="KW-1185">Reference proteome</keyword>
<dbReference type="EMBL" id="JACXVP010000012">
    <property type="protein sequence ID" value="KAG5571059.1"/>
    <property type="molecule type" value="Genomic_DNA"/>
</dbReference>
<reference evidence="1 2" key="1">
    <citation type="submission" date="2020-09" db="EMBL/GenBank/DDBJ databases">
        <title>De no assembly of potato wild relative species, Solanum commersonii.</title>
        <authorList>
            <person name="Cho K."/>
        </authorList>
    </citation>
    <scope>NUCLEOTIDE SEQUENCE [LARGE SCALE GENOMIC DNA]</scope>
    <source>
        <strain evidence="1">LZ3.2</strain>
        <tissue evidence="1">Leaf</tissue>
    </source>
</reference>
<comment type="caution">
    <text evidence="1">The sequence shown here is derived from an EMBL/GenBank/DDBJ whole genome shotgun (WGS) entry which is preliminary data.</text>
</comment>
<gene>
    <name evidence="1" type="ORF">H5410_060825</name>
</gene>
<dbReference type="OrthoDB" id="1434265at2759"/>
<proteinExistence type="predicted"/>
<dbReference type="Proteomes" id="UP000824120">
    <property type="component" value="Chromosome 12"/>
</dbReference>
<name>A0A9J5W628_SOLCO</name>
<evidence type="ECO:0000313" key="1">
    <source>
        <dbReference type="EMBL" id="KAG5571059.1"/>
    </source>
</evidence>
<organism evidence="1 2">
    <name type="scientific">Solanum commersonii</name>
    <name type="common">Commerson's wild potato</name>
    <name type="synonym">Commerson's nightshade</name>
    <dbReference type="NCBI Taxonomy" id="4109"/>
    <lineage>
        <taxon>Eukaryota</taxon>
        <taxon>Viridiplantae</taxon>
        <taxon>Streptophyta</taxon>
        <taxon>Embryophyta</taxon>
        <taxon>Tracheophyta</taxon>
        <taxon>Spermatophyta</taxon>
        <taxon>Magnoliopsida</taxon>
        <taxon>eudicotyledons</taxon>
        <taxon>Gunneridae</taxon>
        <taxon>Pentapetalae</taxon>
        <taxon>asterids</taxon>
        <taxon>lamiids</taxon>
        <taxon>Solanales</taxon>
        <taxon>Solanaceae</taxon>
        <taxon>Solanoideae</taxon>
        <taxon>Solaneae</taxon>
        <taxon>Solanum</taxon>
    </lineage>
</organism>
<protein>
    <submittedName>
        <fullName evidence="1">Uncharacterized protein</fullName>
    </submittedName>
</protein>
<evidence type="ECO:0000313" key="2">
    <source>
        <dbReference type="Proteomes" id="UP000824120"/>
    </source>
</evidence>
<accession>A0A9J5W628</accession>